<name>A0A3G2R6C8_9FIRM</name>
<dbReference type="EMBL" id="CP033169">
    <property type="protein sequence ID" value="AYO31002.1"/>
    <property type="molecule type" value="Genomic_DNA"/>
</dbReference>
<accession>A0A3G2R6C8</accession>
<dbReference type="Proteomes" id="UP000280960">
    <property type="component" value="Chromosome"/>
</dbReference>
<proteinExistence type="predicted"/>
<keyword evidence="3" id="KW-1185">Reference proteome</keyword>
<evidence type="ECO:0000313" key="2">
    <source>
        <dbReference type="EMBL" id="AYO31002.1"/>
    </source>
</evidence>
<sequence length="87" mass="9700">MHRKAKIFLTEKEVFYDVGYGCGFGLGTFASNAWPWVLGSNILGLLIFAGVIYFIVKLIAREKSVSRISSSKALEILRQRFALGEIS</sequence>
<keyword evidence="1" id="KW-0472">Membrane</keyword>
<evidence type="ECO:0000256" key="1">
    <source>
        <dbReference type="SAM" id="Phobius"/>
    </source>
</evidence>
<evidence type="ECO:0000313" key="3">
    <source>
        <dbReference type="Proteomes" id="UP000280960"/>
    </source>
</evidence>
<dbReference type="AlphaFoldDB" id="A0A3G2R6C8"/>
<organism evidence="2 3">
    <name type="scientific">Biomaibacter acetigenes</name>
    <dbReference type="NCBI Taxonomy" id="2316383"/>
    <lineage>
        <taxon>Bacteria</taxon>
        <taxon>Bacillati</taxon>
        <taxon>Bacillota</taxon>
        <taxon>Clostridia</taxon>
        <taxon>Thermosediminibacterales</taxon>
        <taxon>Tepidanaerobacteraceae</taxon>
        <taxon>Biomaibacter</taxon>
    </lineage>
</organism>
<keyword evidence="1" id="KW-0812">Transmembrane</keyword>
<dbReference type="KEGG" id="bacg:D2962_10635"/>
<feature type="transmembrane region" description="Helical" evidence="1">
    <location>
        <begin position="33"/>
        <end position="56"/>
    </location>
</feature>
<protein>
    <submittedName>
        <fullName evidence="2">Uncharacterized protein</fullName>
    </submittedName>
</protein>
<gene>
    <name evidence="2" type="ORF">D2962_10635</name>
</gene>
<reference evidence="2 3" key="1">
    <citation type="submission" date="2018-10" db="EMBL/GenBank/DDBJ databases">
        <authorList>
            <person name="Zhang X."/>
        </authorList>
    </citation>
    <scope>NUCLEOTIDE SEQUENCE [LARGE SCALE GENOMIC DNA]</scope>
    <source>
        <strain evidence="2 3">SK-G1</strain>
    </source>
</reference>
<keyword evidence="1" id="KW-1133">Transmembrane helix</keyword>